<proteinExistence type="predicted"/>
<gene>
    <name evidence="3" type="ORF">EVOR1521_LOCUS15356</name>
</gene>
<dbReference type="Proteomes" id="UP001178507">
    <property type="component" value="Unassembled WGS sequence"/>
</dbReference>
<evidence type="ECO:0000313" key="3">
    <source>
        <dbReference type="EMBL" id="CAJ1389814.1"/>
    </source>
</evidence>
<protein>
    <recommendedName>
        <fullName evidence="5">C3H1-type domain-containing protein</fullName>
    </recommendedName>
</protein>
<dbReference type="EMBL" id="CAUJNA010001946">
    <property type="protein sequence ID" value="CAJ1389814.1"/>
    <property type="molecule type" value="Genomic_DNA"/>
</dbReference>
<evidence type="ECO:0000313" key="4">
    <source>
        <dbReference type="Proteomes" id="UP001178507"/>
    </source>
</evidence>
<keyword evidence="2" id="KW-0812">Transmembrane</keyword>
<reference evidence="3" key="1">
    <citation type="submission" date="2023-08" db="EMBL/GenBank/DDBJ databases">
        <authorList>
            <person name="Chen Y."/>
            <person name="Shah S."/>
            <person name="Dougan E. K."/>
            <person name="Thang M."/>
            <person name="Chan C."/>
        </authorList>
    </citation>
    <scope>NUCLEOTIDE SEQUENCE</scope>
</reference>
<evidence type="ECO:0000256" key="1">
    <source>
        <dbReference type="SAM" id="MobiDB-lite"/>
    </source>
</evidence>
<evidence type="ECO:0008006" key="5">
    <source>
        <dbReference type="Google" id="ProtNLM"/>
    </source>
</evidence>
<keyword evidence="2" id="KW-1133">Transmembrane helix</keyword>
<dbReference type="AlphaFoldDB" id="A0AA36ILJ2"/>
<name>A0AA36ILJ2_9DINO</name>
<feature type="transmembrane region" description="Helical" evidence="2">
    <location>
        <begin position="745"/>
        <end position="765"/>
    </location>
</feature>
<keyword evidence="2" id="KW-0472">Membrane</keyword>
<feature type="compositionally biased region" description="Basic and acidic residues" evidence="1">
    <location>
        <begin position="1"/>
        <end position="14"/>
    </location>
</feature>
<dbReference type="InterPro" id="IPR023214">
    <property type="entry name" value="HAD_sf"/>
</dbReference>
<dbReference type="Gene3D" id="3.40.50.1000">
    <property type="entry name" value="HAD superfamily/HAD-like"/>
    <property type="match status" value="1"/>
</dbReference>
<evidence type="ECO:0000256" key="2">
    <source>
        <dbReference type="SAM" id="Phobius"/>
    </source>
</evidence>
<accession>A0AA36ILJ2</accession>
<sequence length="773" mass="86846">MREDLESEAERSDEGVEATEDCEPEKKRRRRLPDWQMSDLGPVSMASLSLALELCLSLPEASQGPTLMKIHDWRMQERPSFWEAPPRALRRLRQALRSILRNLPSKERNPVLGHILEEGPVEDWRLLVLRAASLEVPETLSLLPDMQTVRLELRASKTAVRWWQALLACAAHAPMAERQKVLEDFASFARTAKVQAPHGRRSLFRLAALAASQGLLQDARVLLKRLSSYRTTAAQRAVLVQLMRLVTPWCNARQETDGCSLLARADAALWRLRCSILSFEGDSSAVEDVQQLASNPLFSDASRAALRCHLLLARRDQTVGLQEACQEAAPLAAARVRDLPVPLQAKAALAILPVPRCLFGVFRDLEVSVMLQESPRSVVGEPFIMNSGARRRHAKAVHEAWHSTRIVARGAQERSWTLIRRQPSHLQSSEPPLAFSSSVPDATSSVEVHLQGPFGSLAFGRAGRPAREWAGLHSPHLCGPYQAEKTSGVGSLQVYCDLDGVLADFNKGCLALFPEGGCIAEKIPTHTVTRLSYEEESEMWRRVESKSDFFLSLDWTSDGQELWRWIDWNVVPPAAVLTGLPLGRAGQMAAKQKEQWCLQRLGAHVSVFCCGTRNKQKFSGPNCVLIDDRNDLREAWEARGGVFIHHTSAAESIRQLKEVLLRGAEKNRAVNHMPLQLTSVCWASQTPAGCFKSNCRYLHVPISRRHRCWIQLWGFVWWRLRLEELAFGSAPLRGILWLGSDAGVAFWWSTRLLLLLGTYFFTVLMRTYTNIYI</sequence>
<organism evidence="3 4">
    <name type="scientific">Effrenium voratum</name>
    <dbReference type="NCBI Taxonomy" id="2562239"/>
    <lineage>
        <taxon>Eukaryota</taxon>
        <taxon>Sar</taxon>
        <taxon>Alveolata</taxon>
        <taxon>Dinophyceae</taxon>
        <taxon>Suessiales</taxon>
        <taxon>Symbiodiniaceae</taxon>
        <taxon>Effrenium</taxon>
    </lineage>
</organism>
<dbReference type="Gene3D" id="1.10.40.40">
    <property type="entry name" value="Deoxyribonucleotidase, domain 2"/>
    <property type="match status" value="1"/>
</dbReference>
<comment type="caution">
    <text evidence="3">The sequence shown here is derived from an EMBL/GenBank/DDBJ whole genome shotgun (WGS) entry which is preliminary data.</text>
</comment>
<keyword evidence="4" id="KW-1185">Reference proteome</keyword>
<feature type="region of interest" description="Disordered" evidence="1">
    <location>
        <begin position="1"/>
        <end position="30"/>
    </location>
</feature>